<proteinExistence type="predicted"/>
<dbReference type="Proteomes" id="UP001596113">
    <property type="component" value="Unassembled WGS sequence"/>
</dbReference>
<accession>A0ABW0I485</accession>
<gene>
    <name evidence="1" type="ORF">ACFPOF_29610</name>
</gene>
<keyword evidence="2" id="KW-1185">Reference proteome</keyword>
<evidence type="ECO:0000313" key="1">
    <source>
        <dbReference type="EMBL" id="MFC5406902.1"/>
    </source>
</evidence>
<dbReference type="RefSeq" id="WP_378139095.1">
    <property type="nucleotide sequence ID" value="NZ_JBHSMI010000067.1"/>
</dbReference>
<name>A0ABW0I485_9BACL</name>
<sequence length="48" mass="5057">MRQLLMTMLLIATVTLLYASFAQGEGGAKETIAGSGNRMADAISRISP</sequence>
<dbReference type="EMBL" id="JBHSMI010000067">
    <property type="protein sequence ID" value="MFC5406902.1"/>
    <property type="molecule type" value="Genomic_DNA"/>
</dbReference>
<reference evidence="2" key="1">
    <citation type="journal article" date="2019" name="Int. J. Syst. Evol. Microbiol.">
        <title>The Global Catalogue of Microorganisms (GCM) 10K type strain sequencing project: providing services to taxonomists for standard genome sequencing and annotation.</title>
        <authorList>
            <consortium name="The Broad Institute Genomics Platform"/>
            <consortium name="The Broad Institute Genome Sequencing Center for Infectious Disease"/>
            <person name="Wu L."/>
            <person name="Ma J."/>
        </authorList>
    </citation>
    <scope>NUCLEOTIDE SEQUENCE [LARGE SCALE GENOMIC DNA]</scope>
    <source>
        <strain evidence="2">CGMCC 1.18575</strain>
    </source>
</reference>
<evidence type="ECO:0000313" key="2">
    <source>
        <dbReference type="Proteomes" id="UP001596113"/>
    </source>
</evidence>
<protein>
    <submittedName>
        <fullName evidence="1">Uncharacterized protein</fullName>
    </submittedName>
</protein>
<organism evidence="1 2">
    <name type="scientific">Cohnella soli</name>
    <dbReference type="NCBI Taxonomy" id="425005"/>
    <lineage>
        <taxon>Bacteria</taxon>
        <taxon>Bacillati</taxon>
        <taxon>Bacillota</taxon>
        <taxon>Bacilli</taxon>
        <taxon>Bacillales</taxon>
        <taxon>Paenibacillaceae</taxon>
        <taxon>Cohnella</taxon>
    </lineage>
</organism>
<comment type="caution">
    <text evidence="1">The sequence shown here is derived from an EMBL/GenBank/DDBJ whole genome shotgun (WGS) entry which is preliminary data.</text>
</comment>